<dbReference type="PROSITE" id="PS51779">
    <property type="entry name" value="POTRA"/>
    <property type="match status" value="2"/>
</dbReference>
<proteinExistence type="predicted"/>
<dbReference type="EMBL" id="JAEUGD010000067">
    <property type="protein sequence ID" value="MBL6449723.1"/>
    <property type="molecule type" value="Genomic_DNA"/>
</dbReference>
<sequence>MKRISVFLIFCFFIATSLNAQFRKRGNAQDDSGLNYSNPQEYVIAGIEVTGLKVLDKNALISLSGLKVGDKIKVPGDDISGAIRKLWKHGLVGNVAITIDRIEDDQVYLNIELSERPRLTGFTFEGVKKGRESDLREDLNLIRGRILSDAIIRNTELTVKNHYVNKGFLNAEVKVIQQVDTVNRDGVKLKIEVDPKSKVKIHKINIIGNEEFSDNRLKKKMKSTHEKVRFALFKRSAELVMGVSPKNVKSFIDSSYDVSGEELKEYINDNIKLNFFNSSKFIKSDYEVDKDAIIAFYNSKGYRDAEIVYDTIYRHDDNSVNIDIQVNEGRKYYFGDIIWTGNFVHTSETLNKILAIEKGDVYNKELIDQKLTFNPKGPDISGLYMDDGYLFFRVTPVEVAVNGDSINVEMRIYEGEQATIKDIIISGNDRTRDHVIRRELYTIPGQKFSRTDIIRTQQRLSQMGYFDPEQISPTPIPNPADGTVDIEWKLVEKSSDQIELSGGWGGQLGFVGTLGLVLNNFSLRNMLKGKFTPIPVGDGQRLSMRVQATGRQYQSYSFSFTEPWLGGKKPNSLSVSLNYSIQRQRVAEDRDGDPTNGNEYFPSYGDFNASLSVKGVTVGLGRRLEWPDNYFTLTNSLSYLVYELDNYGTRGLGFSNGSANSIAFNTTLARNSVDNPMYPTGGSNISLSATFTPPYSLWRDLDYDNVSAAEKYKWIEYHKWMFDAQYYLSLVGKLVLEAKANFGYIGSYSNEAGVGPFERFYVGGDGLAGQNFLLGTEVIGLRGYENNSITPPYTSTDINAIRGGIVYNKFSMELRYPVTTGQAATIYGFVFGEAGNNFGSYEEFNPFENYRSAGFGARIFMPAFGLIGVNWGYGFDTLPGATERSGPQFHFTIGQQIR</sequence>
<dbReference type="AlphaFoldDB" id="A0A937G482"/>
<evidence type="ECO:0000313" key="9">
    <source>
        <dbReference type="EMBL" id="MBL6449723.1"/>
    </source>
</evidence>
<reference evidence="9" key="1">
    <citation type="submission" date="2021-01" db="EMBL/GenBank/DDBJ databases">
        <title>Fulvivirga kasyanovii gen. nov., sp nov., a novel member of the phylum Bacteroidetes isolated from seawater in a mussel farm.</title>
        <authorList>
            <person name="Zhao L.-H."/>
            <person name="Wang Z.-J."/>
        </authorList>
    </citation>
    <scope>NUCLEOTIDE SEQUENCE</scope>
    <source>
        <strain evidence="9">29W222</strain>
    </source>
</reference>
<feature type="signal peptide" evidence="7">
    <location>
        <begin position="1"/>
        <end position="20"/>
    </location>
</feature>
<comment type="caution">
    <text evidence="9">The sequence shown here is derived from an EMBL/GenBank/DDBJ whole genome shotgun (WGS) entry which is preliminary data.</text>
</comment>
<evidence type="ECO:0000313" key="10">
    <source>
        <dbReference type="Proteomes" id="UP000614216"/>
    </source>
</evidence>
<protein>
    <submittedName>
        <fullName evidence="9">BamA/TamA family outer membrane protein</fullName>
    </submittedName>
</protein>
<keyword evidence="5" id="KW-0472">Membrane</keyword>
<evidence type="ECO:0000256" key="6">
    <source>
        <dbReference type="ARBA" id="ARBA00023237"/>
    </source>
</evidence>
<keyword evidence="10" id="KW-1185">Reference proteome</keyword>
<comment type="subcellular location">
    <subcellularLocation>
        <location evidence="1">Membrane</location>
    </subcellularLocation>
</comment>
<keyword evidence="3" id="KW-0812">Transmembrane</keyword>
<dbReference type="Proteomes" id="UP000614216">
    <property type="component" value="Unassembled WGS sequence"/>
</dbReference>
<evidence type="ECO:0000256" key="1">
    <source>
        <dbReference type="ARBA" id="ARBA00004370"/>
    </source>
</evidence>
<dbReference type="GO" id="GO:0071709">
    <property type="term" value="P:membrane assembly"/>
    <property type="evidence" value="ECO:0007669"/>
    <property type="project" value="InterPro"/>
</dbReference>
<dbReference type="PANTHER" id="PTHR12815:SF47">
    <property type="entry name" value="TRANSLOCATION AND ASSEMBLY MODULE SUBUNIT TAMA"/>
    <property type="match status" value="1"/>
</dbReference>
<feature type="domain" description="POTRA" evidence="8">
    <location>
        <begin position="42"/>
        <end position="116"/>
    </location>
</feature>
<accession>A0A937G482</accession>
<dbReference type="InterPro" id="IPR010827">
    <property type="entry name" value="BamA/TamA_POTRA"/>
</dbReference>
<dbReference type="InterPro" id="IPR039910">
    <property type="entry name" value="D15-like"/>
</dbReference>
<dbReference type="PANTHER" id="PTHR12815">
    <property type="entry name" value="SORTING AND ASSEMBLY MACHINERY SAMM50 PROTEIN FAMILY MEMBER"/>
    <property type="match status" value="1"/>
</dbReference>
<feature type="domain" description="POTRA" evidence="8">
    <location>
        <begin position="418"/>
        <end position="493"/>
    </location>
</feature>
<dbReference type="Pfam" id="PF07244">
    <property type="entry name" value="POTRA"/>
    <property type="match status" value="4"/>
</dbReference>
<dbReference type="PIRSF" id="PIRSF006076">
    <property type="entry name" value="OM_assembly_OMP85"/>
    <property type="match status" value="1"/>
</dbReference>
<dbReference type="InterPro" id="IPR034746">
    <property type="entry name" value="POTRA"/>
</dbReference>
<dbReference type="GO" id="GO:0019867">
    <property type="term" value="C:outer membrane"/>
    <property type="evidence" value="ECO:0007669"/>
    <property type="project" value="InterPro"/>
</dbReference>
<evidence type="ECO:0000256" key="2">
    <source>
        <dbReference type="ARBA" id="ARBA00022452"/>
    </source>
</evidence>
<dbReference type="Gene3D" id="3.10.20.310">
    <property type="entry name" value="membrane protein fhac"/>
    <property type="match status" value="5"/>
</dbReference>
<name>A0A937G482_9BACT</name>
<organism evidence="9 10">
    <name type="scientific">Fulvivirga marina</name>
    <dbReference type="NCBI Taxonomy" id="2494733"/>
    <lineage>
        <taxon>Bacteria</taxon>
        <taxon>Pseudomonadati</taxon>
        <taxon>Bacteroidota</taxon>
        <taxon>Cytophagia</taxon>
        <taxon>Cytophagales</taxon>
        <taxon>Fulvivirgaceae</taxon>
        <taxon>Fulvivirga</taxon>
    </lineage>
</organism>
<evidence type="ECO:0000259" key="8">
    <source>
        <dbReference type="PROSITE" id="PS51779"/>
    </source>
</evidence>
<feature type="chain" id="PRO_5037818388" evidence="7">
    <location>
        <begin position="21"/>
        <end position="898"/>
    </location>
</feature>
<evidence type="ECO:0000256" key="3">
    <source>
        <dbReference type="ARBA" id="ARBA00022692"/>
    </source>
</evidence>
<evidence type="ECO:0000256" key="7">
    <source>
        <dbReference type="SAM" id="SignalP"/>
    </source>
</evidence>
<keyword evidence="2" id="KW-1134">Transmembrane beta strand</keyword>
<keyword evidence="4 7" id="KW-0732">Signal</keyword>
<dbReference type="Gene3D" id="2.40.160.50">
    <property type="entry name" value="membrane protein fhac: a member of the omp85/tpsb transporter family"/>
    <property type="match status" value="1"/>
</dbReference>
<dbReference type="RefSeq" id="WP_202859269.1">
    <property type="nucleotide sequence ID" value="NZ_JAEUGD010000067.1"/>
</dbReference>
<dbReference type="InterPro" id="IPR023707">
    <property type="entry name" value="OM_assembly_BamA"/>
</dbReference>
<evidence type="ECO:0000256" key="5">
    <source>
        <dbReference type="ARBA" id="ARBA00023136"/>
    </source>
</evidence>
<keyword evidence="6" id="KW-0998">Cell outer membrane</keyword>
<gene>
    <name evidence="9" type="ORF">JMN32_25660</name>
</gene>
<evidence type="ECO:0000256" key="4">
    <source>
        <dbReference type="ARBA" id="ARBA00022729"/>
    </source>
</evidence>